<evidence type="ECO:0000313" key="2">
    <source>
        <dbReference type="EMBL" id="KNC70477.1"/>
    </source>
</evidence>
<dbReference type="Proteomes" id="UP000054560">
    <property type="component" value="Unassembled WGS sequence"/>
</dbReference>
<gene>
    <name evidence="2" type="ORF">SARC_16994</name>
</gene>
<name>A0A0L0F199_9EUKA</name>
<feature type="non-terminal residue" evidence="2">
    <location>
        <position position="65"/>
    </location>
</feature>
<reference evidence="2 3" key="1">
    <citation type="submission" date="2011-02" db="EMBL/GenBank/DDBJ databases">
        <title>The Genome Sequence of Sphaeroforma arctica JP610.</title>
        <authorList>
            <consortium name="The Broad Institute Genome Sequencing Platform"/>
            <person name="Russ C."/>
            <person name="Cuomo C."/>
            <person name="Young S.K."/>
            <person name="Zeng Q."/>
            <person name="Gargeya S."/>
            <person name="Alvarado L."/>
            <person name="Berlin A."/>
            <person name="Chapman S.B."/>
            <person name="Chen Z."/>
            <person name="Freedman E."/>
            <person name="Gellesch M."/>
            <person name="Goldberg J."/>
            <person name="Griggs A."/>
            <person name="Gujja S."/>
            <person name="Heilman E."/>
            <person name="Heiman D."/>
            <person name="Howarth C."/>
            <person name="Mehta T."/>
            <person name="Neiman D."/>
            <person name="Pearson M."/>
            <person name="Roberts A."/>
            <person name="Saif S."/>
            <person name="Shea T."/>
            <person name="Shenoy N."/>
            <person name="Sisk P."/>
            <person name="Stolte C."/>
            <person name="Sykes S."/>
            <person name="White J."/>
            <person name="Yandava C."/>
            <person name="Burger G."/>
            <person name="Gray M.W."/>
            <person name="Holland P.W.H."/>
            <person name="King N."/>
            <person name="Lang F.B.F."/>
            <person name="Roger A.J."/>
            <person name="Ruiz-Trillo I."/>
            <person name="Haas B."/>
            <person name="Nusbaum C."/>
            <person name="Birren B."/>
        </authorList>
    </citation>
    <scope>NUCLEOTIDE SEQUENCE [LARGE SCALE GENOMIC DNA]</scope>
    <source>
        <strain evidence="2 3">JP610</strain>
    </source>
</reference>
<dbReference type="RefSeq" id="XP_014144379.1">
    <property type="nucleotide sequence ID" value="XM_014288904.1"/>
</dbReference>
<dbReference type="AlphaFoldDB" id="A0A0L0F199"/>
<keyword evidence="3" id="KW-1185">Reference proteome</keyword>
<accession>A0A0L0F199</accession>
<protein>
    <submittedName>
        <fullName evidence="2">Uncharacterized protein</fullName>
    </submittedName>
</protein>
<feature type="coiled-coil region" evidence="1">
    <location>
        <begin position="28"/>
        <end position="55"/>
    </location>
</feature>
<dbReference type="EMBL" id="KQ251063">
    <property type="protein sequence ID" value="KNC70477.1"/>
    <property type="molecule type" value="Genomic_DNA"/>
</dbReference>
<sequence>IQVQRLETSLEARSAQHEHEVKVLRADVSDKIVKIESLTEELDAKKAELADFSSAQQEVASLLAE</sequence>
<keyword evidence="1" id="KW-0175">Coiled coil</keyword>
<proteinExistence type="predicted"/>
<organism evidence="2 3">
    <name type="scientific">Sphaeroforma arctica JP610</name>
    <dbReference type="NCBI Taxonomy" id="667725"/>
    <lineage>
        <taxon>Eukaryota</taxon>
        <taxon>Ichthyosporea</taxon>
        <taxon>Ichthyophonida</taxon>
        <taxon>Sphaeroforma</taxon>
    </lineage>
</organism>
<feature type="non-terminal residue" evidence="2">
    <location>
        <position position="1"/>
    </location>
</feature>
<evidence type="ECO:0000256" key="1">
    <source>
        <dbReference type="SAM" id="Coils"/>
    </source>
</evidence>
<evidence type="ECO:0000313" key="3">
    <source>
        <dbReference type="Proteomes" id="UP000054560"/>
    </source>
</evidence>
<dbReference type="GeneID" id="25917498"/>